<comment type="subcellular location">
    <subcellularLocation>
        <location evidence="1">Membrane</location>
        <topology evidence="1">Multi-pass membrane protein</topology>
    </subcellularLocation>
</comment>
<dbReference type="SUPFAM" id="SSF161111">
    <property type="entry name" value="Cation efflux protein transmembrane domain-like"/>
    <property type="match status" value="1"/>
</dbReference>
<dbReference type="InterPro" id="IPR050291">
    <property type="entry name" value="CDF_Transporter"/>
</dbReference>
<dbReference type="Gene3D" id="1.20.1510.10">
    <property type="entry name" value="Cation efflux protein transmembrane domain"/>
    <property type="match status" value="1"/>
</dbReference>
<keyword evidence="3 6" id="KW-0812">Transmembrane</keyword>
<evidence type="ECO:0000313" key="8">
    <source>
        <dbReference type="EMBL" id="WFC98592.1"/>
    </source>
</evidence>
<dbReference type="Proteomes" id="UP001219567">
    <property type="component" value="Chromosome 1"/>
</dbReference>
<dbReference type="GO" id="GO:0008324">
    <property type="term" value="F:monoatomic cation transmembrane transporter activity"/>
    <property type="evidence" value="ECO:0007669"/>
    <property type="project" value="InterPro"/>
</dbReference>
<dbReference type="PANTHER" id="PTHR43840">
    <property type="entry name" value="MITOCHONDRIAL METAL TRANSPORTER 1-RELATED"/>
    <property type="match status" value="1"/>
</dbReference>
<protein>
    <recommendedName>
        <fullName evidence="7">Cation efflux protein transmembrane domain-containing protein</fullName>
    </recommendedName>
</protein>
<evidence type="ECO:0000256" key="6">
    <source>
        <dbReference type="SAM" id="Phobius"/>
    </source>
</evidence>
<dbReference type="Pfam" id="PF01545">
    <property type="entry name" value="Cation_efflux"/>
    <property type="match status" value="1"/>
</dbReference>
<evidence type="ECO:0000256" key="3">
    <source>
        <dbReference type="ARBA" id="ARBA00022692"/>
    </source>
</evidence>
<accession>A0AAJ6CFT6</accession>
<dbReference type="GO" id="GO:0098771">
    <property type="term" value="P:inorganic ion homeostasis"/>
    <property type="evidence" value="ECO:0007669"/>
    <property type="project" value="UniProtKB-ARBA"/>
</dbReference>
<gene>
    <name evidence="8" type="ORF">MYAM1_001322</name>
</gene>
<evidence type="ECO:0000259" key="7">
    <source>
        <dbReference type="Pfam" id="PF01545"/>
    </source>
</evidence>
<feature type="transmembrane region" description="Helical" evidence="6">
    <location>
        <begin position="242"/>
        <end position="263"/>
    </location>
</feature>
<evidence type="ECO:0000256" key="4">
    <source>
        <dbReference type="ARBA" id="ARBA00022989"/>
    </source>
</evidence>
<dbReference type="EMBL" id="CP119943">
    <property type="protein sequence ID" value="WFC98592.1"/>
    <property type="molecule type" value="Genomic_DNA"/>
</dbReference>
<evidence type="ECO:0000256" key="2">
    <source>
        <dbReference type="ARBA" id="ARBA00022448"/>
    </source>
</evidence>
<sequence length="348" mass="37485">MHHQHGIGTHSHTTVHDHSALAGIDLRKSAKGKDRTVAQVAFLGLGVNVLLCLVKALVGWVLDSAVLLADATHAASDCLGDLLALFCLSKSQKRPTRKFPLGYGKLETIGSIGISTVLLFSSFGIVVHACNRVALLVPSPWRAYAMHYTPWLWNSLRSFSVVHFHPHSHAPNTSNTSAVGLYVLGIVAKEILYRYTYRVARQTHSSVLQASAYHHRIEVLGSLGSLITMAGTWLGLSILDPIGGLILAALYGIGAWQLLCISLQQLCDMSVSDELLSDIQQAFSHALTEVKSIGLPSCEAHALTATSSGRYAVVHVDLVFPANVLMKDACATQSRIQQSVTTAIPSIQ</sequence>
<dbReference type="InterPro" id="IPR058533">
    <property type="entry name" value="Cation_efflux_TM"/>
</dbReference>
<name>A0AAJ6CFT6_9BASI</name>
<dbReference type="GO" id="GO:0016020">
    <property type="term" value="C:membrane"/>
    <property type="evidence" value="ECO:0007669"/>
    <property type="project" value="UniProtKB-SubCell"/>
</dbReference>
<dbReference type="PANTHER" id="PTHR43840:SF15">
    <property type="entry name" value="MITOCHONDRIAL METAL TRANSPORTER 1-RELATED"/>
    <property type="match status" value="1"/>
</dbReference>
<dbReference type="GO" id="GO:0030003">
    <property type="term" value="P:intracellular monoatomic cation homeostasis"/>
    <property type="evidence" value="ECO:0007669"/>
    <property type="project" value="UniProtKB-ARBA"/>
</dbReference>
<dbReference type="InterPro" id="IPR002524">
    <property type="entry name" value="Cation_efflux"/>
</dbReference>
<feature type="domain" description="Cation efflux protein transmembrane" evidence="7">
    <location>
        <begin position="42"/>
        <end position="267"/>
    </location>
</feature>
<feature type="transmembrane region" description="Helical" evidence="6">
    <location>
        <begin position="109"/>
        <end position="129"/>
    </location>
</feature>
<dbReference type="NCBIfam" id="TIGR01297">
    <property type="entry name" value="CDF"/>
    <property type="match status" value="1"/>
</dbReference>
<evidence type="ECO:0000313" key="9">
    <source>
        <dbReference type="Proteomes" id="UP001219567"/>
    </source>
</evidence>
<keyword evidence="5 6" id="KW-0472">Membrane</keyword>
<organism evidence="8 9">
    <name type="scientific">Malassezia yamatoensis</name>
    <dbReference type="NCBI Taxonomy" id="253288"/>
    <lineage>
        <taxon>Eukaryota</taxon>
        <taxon>Fungi</taxon>
        <taxon>Dikarya</taxon>
        <taxon>Basidiomycota</taxon>
        <taxon>Ustilaginomycotina</taxon>
        <taxon>Malasseziomycetes</taxon>
        <taxon>Malasseziales</taxon>
        <taxon>Malasseziaceae</taxon>
        <taxon>Malassezia</taxon>
    </lineage>
</organism>
<feature type="transmembrane region" description="Helical" evidence="6">
    <location>
        <begin position="37"/>
        <end position="58"/>
    </location>
</feature>
<dbReference type="AlphaFoldDB" id="A0AAJ6CFT6"/>
<evidence type="ECO:0000256" key="5">
    <source>
        <dbReference type="ARBA" id="ARBA00023136"/>
    </source>
</evidence>
<keyword evidence="4 6" id="KW-1133">Transmembrane helix</keyword>
<proteinExistence type="predicted"/>
<dbReference type="InterPro" id="IPR027469">
    <property type="entry name" value="Cation_efflux_TMD_sf"/>
</dbReference>
<feature type="transmembrane region" description="Helical" evidence="6">
    <location>
        <begin position="217"/>
        <end position="236"/>
    </location>
</feature>
<keyword evidence="2" id="KW-0813">Transport</keyword>
<evidence type="ECO:0000256" key="1">
    <source>
        <dbReference type="ARBA" id="ARBA00004141"/>
    </source>
</evidence>
<reference evidence="8 9" key="1">
    <citation type="submission" date="2023-03" db="EMBL/GenBank/DDBJ databases">
        <title>Mating type loci evolution in Malassezia.</title>
        <authorList>
            <person name="Coelho M.A."/>
        </authorList>
    </citation>
    <scope>NUCLEOTIDE SEQUENCE [LARGE SCALE GENOMIC DNA]</scope>
    <source>
        <strain evidence="8 9">CBS 9725</strain>
    </source>
</reference>
<keyword evidence="9" id="KW-1185">Reference proteome</keyword>